<keyword evidence="1" id="KW-0378">Hydrolase</keyword>
<dbReference type="EMBL" id="AP008955">
    <property type="protein sequence ID" value="BAH43793.1"/>
    <property type="molecule type" value="Genomic_DNA"/>
</dbReference>
<evidence type="ECO:0008006" key="5">
    <source>
        <dbReference type="Google" id="ProtNLM"/>
    </source>
</evidence>
<evidence type="ECO:0000313" key="4">
    <source>
        <dbReference type="Proteomes" id="UP000001877"/>
    </source>
</evidence>
<dbReference type="HOGENOM" id="CLU_458450_0_0_9"/>
<dbReference type="KEGG" id="bbe:BBR47_28160"/>
<dbReference type="InterPro" id="IPR013785">
    <property type="entry name" value="Aldolase_TIM"/>
</dbReference>
<dbReference type="GO" id="GO:0004557">
    <property type="term" value="F:alpha-galactosidase activity"/>
    <property type="evidence" value="ECO:0007669"/>
    <property type="project" value="InterPro"/>
</dbReference>
<keyword evidence="4" id="KW-1185">Reference proteome</keyword>
<dbReference type="InterPro" id="IPR017853">
    <property type="entry name" value="GH"/>
</dbReference>
<sequence length="586" mass="67366">MVHHIEAYHDSVLRVKLQNECTDGDISYVHVVIESDEEISFPQVQLAWHYPAVNIQAYWHPGSFRNKSLGVDWSKGFSSKGTVVAPVGCFLSSDGRNRLAIAYSNAIETVNFHMGIREEDGTIRCQITLFSEPSKPMKRYEGTIRIDQRDIPFEQAIQAISYWYESMDAYRPCMIPKAATFPMYSTWYSFHQELVDKEIEQQCRMAKEIGCDTVIVDDGWQTTDNQRGYAYCGDWEVAHQKIGNMKAHVQKVQAMGMKYILWYSMPFIGLHSKAWDTYKDKLLGYREHLQAGVLDPRYPEVREYLISTYETALNEWGVDGFKLDFIDEFDLNKANDKALEKDGRRDFDSVQEAVECLLEGIFARLHARKADVMIEFRQKYIGPFMRRFGNIFRVADCPNDAVTNRVGTIDLRLFSGNTAVHSDMLMWSPEDTVENAALQLINVLFAVPQLSMRFEKLPPEHIEMTKFWLKFWRENRDVLLFGELRAEAPELLYPNVQARNSSKVVMAVFGSPYVKVVEPGNKKLFIMNGTLHQELVLDVDRELPNRVVEIYDCCGNLVSMAPLAVQKVPHRLKVKPSGLAILTCLK</sequence>
<accession>C0ZDD4</accession>
<dbReference type="Pfam" id="PF02065">
    <property type="entry name" value="Melibiase"/>
    <property type="match status" value="1"/>
</dbReference>
<evidence type="ECO:0000313" key="3">
    <source>
        <dbReference type="EMBL" id="BAH43793.1"/>
    </source>
</evidence>
<keyword evidence="2" id="KW-0326">Glycosidase</keyword>
<name>C0ZDD4_BREBN</name>
<dbReference type="STRING" id="358681.BBR47_28160"/>
<dbReference type="AlphaFoldDB" id="C0ZDD4"/>
<organism evidence="3 4">
    <name type="scientific">Brevibacillus brevis (strain 47 / JCM 6285 / NBRC 100599)</name>
    <dbReference type="NCBI Taxonomy" id="358681"/>
    <lineage>
        <taxon>Bacteria</taxon>
        <taxon>Bacillati</taxon>
        <taxon>Bacillota</taxon>
        <taxon>Bacilli</taxon>
        <taxon>Bacillales</taxon>
        <taxon>Paenibacillaceae</taxon>
        <taxon>Brevibacillus</taxon>
    </lineage>
</organism>
<dbReference type="Proteomes" id="UP000001877">
    <property type="component" value="Chromosome"/>
</dbReference>
<dbReference type="RefSeq" id="WP_015891113.1">
    <property type="nucleotide sequence ID" value="NC_012491.1"/>
</dbReference>
<gene>
    <name evidence="3" type="ordered locus">BBR47_28160</name>
</gene>
<dbReference type="InterPro" id="IPR002252">
    <property type="entry name" value="Glyco_hydro_36"/>
</dbReference>
<reference evidence="3 4" key="1">
    <citation type="submission" date="2005-03" db="EMBL/GenBank/DDBJ databases">
        <title>Brevibacillus brevis strain 47, complete genome.</title>
        <authorList>
            <person name="Hosoyama A."/>
            <person name="Yamada R."/>
            <person name="Hongo Y."/>
            <person name="Terui Y."/>
            <person name="Ankai A."/>
            <person name="Masuyama W."/>
            <person name="Sekiguchi M."/>
            <person name="Takeda T."/>
            <person name="Asano K."/>
            <person name="Ohji S."/>
            <person name="Ichikawa N."/>
            <person name="Narita S."/>
            <person name="Aoki N."/>
            <person name="Miura H."/>
            <person name="Matsushita S."/>
            <person name="Sekigawa T."/>
            <person name="Yamagata H."/>
            <person name="Yoshikawa H."/>
            <person name="Udaka S."/>
            <person name="Tanikawa S."/>
            <person name="Fujita N."/>
        </authorList>
    </citation>
    <scope>NUCLEOTIDE SEQUENCE [LARGE SCALE GENOMIC DNA]</scope>
    <source>
        <strain evidence="4">47 / JCM 6285 / NBRC 100599</strain>
    </source>
</reference>
<evidence type="ECO:0000256" key="2">
    <source>
        <dbReference type="ARBA" id="ARBA00023295"/>
    </source>
</evidence>
<dbReference type="Gene3D" id="3.20.20.70">
    <property type="entry name" value="Aldolase class I"/>
    <property type="match status" value="1"/>
</dbReference>
<dbReference type="CDD" id="cd14791">
    <property type="entry name" value="GH36"/>
    <property type="match status" value="1"/>
</dbReference>
<dbReference type="eggNOG" id="COG3345">
    <property type="taxonomic scope" value="Bacteria"/>
</dbReference>
<evidence type="ECO:0000256" key="1">
    <source>
        <dbReference type="ARBA" id="ARBA00022801"/>
    </source>
</evidence>
<dbReference type="SUPFAM" id="SSF51445">
    <property type="entry name" value="(Trans)glycosidases"/>
    <property type="match status" value="1"/>
</dbReference>
<proteinExistence type="predicted"/>
<dbReference type="InterPro" id="IPR050985">
    <property type="entry name" value="Alpha-glycosidase_related"/>
</dbReference>
<protein>
    <recommendedName>
        <fullName evidence="5">Alpha-galactosidase</fullName>
    </recommendedName>
</protein>
<dbReference type="GO" id="GO:0016052">
    <property type="term" value="P:carbohydrate catabolic process"/>
    <property type="evidence" value="ECO:0007669"/>
    <property type="project" value="InterPro"/>
</dbReference>
<dbReference type="PANTHER" id="PTHR43053:SF3">
    <property type="entry name" value="ALPHA-GALACTOSIDASE C-RELATED"/>
    <property type="match status" value="1"/>
</dbReference>
<dbReference type="PANTHER" id="PTHR43053">
    <property type="entry name" value="GLYCOSIDASE FAMILY 31"/>
    <property type="match status" value="1"/>
</dbReference>